<name>A0A1Y1Z9F5_9FUNG</name>
<keyword evidence="3" id="KW-1133">Transmembrane helix</keyword>
<evidence type="ECO:0000313" key="7">
    <source>
        <dbReference type="Proteomes" id="UP000193498"/>
    </source>
</evidence>
<keyword evidence="4" id="KW-0472">Membrane</keyword>
<evidence type="ECO:0000256" key="4">
    <source>
        <dbReference type="ARBA" id="ARBA00023136"/>
    </source>
</evidence>
<dbReference type="GO" id="GO:0016020">
    <property type="term" value="C:membrane"/>
    <property type="evidence" value="ECO:0007669"/>
    <property type="project" value="UniProtKB-SubCell"/>
</dbReference>
<accession>A0A1Y1Z9F5</accession>
<dbReference type="Pfam" id="PF10334">
    <property type="entry name" value="BRE4"/>
    <property type="match status" value="1"/>
</dbReference>
<evidence type="ECO:0000256" key="2">
    <source>
        <dbReference type="ARBA" id="ARBA00022692"/>
    </source>
</evidence>
<evidence type="ECO:0000313" key="6">
    <source>
        <dbReference type="EMBL" id="ORY06744.1"/>
    </source>
</evidence>
<proteinExistence type="predicted"/>
<comment type="subcellular location">
    <subcellularLocation>
        <location evidence="1">Membrane</location>
        <topology evidence="1">Multi-pass membrane protein</topology>
    </subcellularLocation>
</comment>
<dbReference type="PANTHER" id="PTHR47804:SF3">
    <property type="entry name" value="PROTEIN BRE4"/>
    <property type="match status" value="1"/>
</dbReference>
<dbReference type="InterPro" id="IPR052430">
    <property type="entry name" value="IVT-Associated"/>
</dbReference>
<sequence>MGPSVLNSDKQLRAEVDDTLAKLQCQLIKTEGLLAEASMEPRLKAPFNSTMYIGLLKHLRSSLDWLYVINAALATLPAKSLEDIIAPVSLQRREIIATTILNYYVLSGALRTNSHLPRYMPSVQAMRRSHYKRITKWNEATLPEYSNIYAYAGALFELAVEQDILIELVKAIVGEEKLYLIYPTPKNGEDIEEMADYETHLIYQHPWSSGSTSTN</sequence>
<feature type="domain" description="DUF2421" evidence="5">
    <location>
        <begin position="7"/>
        <end position="135"/>
    </location>
</feature>
<dbReference type="EMBL" id="MCFE01000014">
    <property type="protein sequence ID" value="ORY06744.1"/>
    <property type="molecule type" value="Genomic_DNA"/>
</dbReference>
<dbReference type="PANTHER" id="PTHR47804">
    <property type="entry name" value="60S RIBOSOMAL PROTEIN L19"/>
    <property type="match status" value="1"/>
</dbReference>
<dbReference type="AlphaFoldDB" id="A0A1Y1Z9F5"/>
<reference evidence="6 7" key="1">
    <citation type="submission" date="2016-07" db="EMBL/GenBank/DDBJ databases">
        <title>Pervasive Adenine N6-methylation of Active Genes in Fungi.</title>
        <authorList>
            <consortium name="DOE Joint Genome Institute"/>
            <person name="Mondo S.J."/>
            <person name="Dannebaum R.O."/>
            <person name="Kuo R.C."/>
            <person name="Labutti K."/>
            <person name="Haridas S."/>
            <person name="Kuo A."/>
            <person name="Salamov A."/>
            <person name="Ahrendt S.R."/>
            <person name="Lipzen A."/>
            <person name="Sullivan W."/>
            <person name="Andreopoulos W.B."/>
            <person name="Clum A."/>
            <person name="Lindquist E."/>
            <person name="Daum C."/>
            <person name="Ramamoorthy G.K."/>
            <person name="Gryganskyi A."/>
            <person name="Culley D."/>
            <person name="Magnuson J.K."/>
            <person name="James T.Y."/>
            <person name="O'Malley M.A."/>
            <person name="Stajich J.E."/>
            <person name="Spatafora J.W."/>
            <person name="Visel A."/>
            <person name="Grigoriev I.V."/>
        </authorList>
    </citation>
    <scope>NUCLEOTIDE SEQUENCE [LARGE SCALE GENOMIC DNA]</scope>
    <source>
        <strain evidence="6 7">CBS 931.73</strain>
    </source>
</reference>
<evidence type="ECO:0000256" key="3">
    <source>
        <dbReference type="ARBA" id="ARBA00022989"/>
    </source>
</evidence>
<gene>
    <name evidence="6" type="ORF">K493DRAFT_310493</name>
</gene>
<dbReference type="InterPro" id="IPR018820">
    <property type="entry name" value="BRE4-related_DUF2421"/>
</dbReference>
<comment type="caution">
    <text evidence="6">The sequence shown here is derived from an EMBL/GenBank/DDBJ whole genome shotgun (WGS) entry which is preliminary data.</text>
</comment>
<evidence type="ECO:0000259" key="5">
    <source>
        <dbReference type="Pfam" id="PF10334"/>
    </source>
</evidence>
<evidence type="ECO:0000256" key="1">
    <source>
        <dbReference type="ARBA" id="ARBA00004141"/>
    </source>
</evidence>
<dbReference type="OrthoDB" id="417037at2759"/>
<dbReference type="InParanoid" id="A0A1Y1Z9F5"/>
<organism evidence="6 7">
    <name type="scientific">Basidiobolus meristosporus CBS 931.73</name>
    <dbReference type="NCBI Taxonomy" id="1314790"/>
    <lineage>
        <taxon>Eukaryota</taxon>
        <taxon>Fungi</taxon>
        <taxon>Fungi incertae sedis</taxon>
        <taxon>Zoopagomycota</taxon>
        <taxon>Entomophthoromycotina</taxon>
        <taxon>Basidiobolomycetes</taxon>
        <taxon>Basidiobolales</taxon>
        <taxon>Basidiobolaceae</taxon>
        <taxon>Basidiobolus</taxon>
    </lineage>
</organism>
<dbReference type="STRING" id="1314790.A0A1Y1Z9F5"/>
<keyword evidence="2" id="KW-0812">Transmembrane</keyword>
<keyword evidence="7" id="KW-1185">Reference proteome</keyword>
<dbReference type="Proteomes" id="UP000193498">
    <property type="component" value="Unassembled WGS sequence"/>
</dbReference>
<protein>
    <recommendedName>
        <fullName evidence="5">DUF2421 domain-containing protein</fullName>
    </recommendedName>
</protein>